<protein>
    <submittedName>
        <fullName evidence="2">Uncharacterized protein</fullName>
    </submittedName>
</protein>
<reference evidence="2" key="1">
    <citation type="submission" date="2015-07" db="EMBL/GenBank/DDBJ databases">
        <title>Adaptation to a free-living lifestyle via gene acquisitions in the diplomonad Trepomonas sp. PC1.</title>
        <authorList>
            <person name="Xu F."/>
            <person name="Jerlstrom-Hultqvist J."/>
            <person name="Kolisko M."/>
            <person name="Simpson A.G.B."/>
            <person name="Roger A.J."/>
            <person name="Svard S.G."/>
            <person name="Andersson J.O."/>
        </authorList>
    </citation>
    <scope>NUCLEOTIDE SEQUENCE</scope>
    <source>
        <strain evidence="2">PC1</strain>
    </source>
</reference>
<dbReference type="AlphaFoldDB" id="A0A146K0P9"/>
<sequence length="322" mass="37690">MGKMMFRWTKLLSREIIRKYVFLALFKGRREQLVVIAPRILIAFGGTKNTENFLQTGKNFYILLDELLHCPRAKEEIANKWELQTTSVHSFILKLISDRQSGILTNTERNEMYASLRQFLATGVEPDSKVFTNPLRNALNERRTKFNLPLLAADTVQDQIDNFKRLKEIMAEAAYNGLSLRRPKQTPKQKRPANQVKKQTYNQKFIADQKARMEKTADLLKQYSLEQQAAHGVKSTKELEQKPCQPCENDKSTSQETFAKDRWVRSFVLEESEDYSGFGEEEEEEDEYEYEDEEVQQFTSRKFRKDDDDDDNDGDDSARRVR</sequence>
<dbReference type="EMBL" id="GDID01007300">
    <property type="protein sequence ID" value="JAP89306.1"/>
    <property type="molecule type" value="Transcribed_RNA"/>
</dbReference>
<evidence type="ECO:0000256" key="1">
    <source>
        <dbReference type="SAM" id="MobiDB-lite"/>
    </source>
</evidence>
<feature type="region of interest" description="Disordered" evidence="1">
    <location>
        <begin position="180"/>
        <end position="199"/>
    </location>
</feature>
<feature type="compositionally biased region" description="Basic residues" evidence="1">
    <location>
        <begin position="181"/>
        <end position="191"/>
    </location>
</feature>
<feature type="region of interest" description="Disordered" evidence="1">
    <location>
        <begin position="233"/>
        <end position="256"/>
    </location>
</feature>
<name>A0A146K0P9_9EUKA</name>
<proteinExistence type="predicted"/>
<evidence type="ECO:0000313" key="2">
    <source>
        <dbReference type="EMBL" id="JAP89306.1"/>
    </source>
</evidence>
<feature type="region of interest" description="Disordered" evidence="1">
    <location>
        <begin position="272"/>
        <end position="322"/>
    </location>
</feature>
<accession>A0A146K0P9</accession>
<feature type="compositionally biased region" description="Acidic residues" evidence="1">
    <location>
        <begin position="272"/>
        <end position="295"/>
    </location>
</feature>
<gene>
    <name evidence="2" type="ORF">TPC1_31199</name>
</gene>
<feature type="non-terminal residue" evidence="2">
    <location>
        <position position="322"/>
    </location>
</feature>
<organism evidence="2">
    <name type="scientific">Trepomonas sp. PC1</name>
    <dbReference type="NCBI Taxonomy" id="1076344"/>
    <lineage>
        <taxon>Eukaryota</taxon>
        <taxon>Metamonada</taxon>
        <taxon>Diplomonadida</taxon>
        <taxon>Hexamitidae</taxon>
        <taxon>Hexamitinae</taxon>
        <taxon>Trepomonas</taxon>
    </lineage>
</organism>